<dbReference type="Gene3D" id="3.40.50.1010">
    <property type="entry name" value="5'-nuclease"/>
    <property type="match status" value="1"/>
</dbReference>
<feature type="domain" description="XPG-I" evidence="2">
    <location>
        <begin position="141"/>
        <end position="230"/>
    </location>
</feature>
<dbReference type="Pfam" id="PF00867">
    <property type="entry name" value="XPG_I"/>
    <property type="match status" value="1"/>
</dbReference>
<dbReference type="AlphaFoldDB" id="A0AAN7TRT8"/>
<dbReference type="Proteomes" id="UP001344447">
    <property type="component" value="Unassembled WGS sequence"/>
</dbReference>
<dbReference type="InterPro" id="IPR029060">
    <property type="entry name" value="PIN-like_dom_sf"/>
</dbReference>
<sequence>MGVQGFSTFIKKRTPKVGVPVDLLYESKKKKILIGIDGSSFIFHVVNQISRMNSLILFRDYVLEFFKTLRENNVECCVFVDGFNAYDKANEHEKRYIQRTELYKRNADLLLTDVESRQISHYQFPHPLFSKEFTTILKELKIPVFVSRFEADKELAQWALDNQSDHLLGIFSNDSDFFFFDTKCFYFPLDQLSFQKNSITMIGYTFDRISTSLSIKKSKLPFLASLIGNDQTKHIRGNKKFGLKNAQERSICITNLVKNQNGSDLGLIKQIYFVSPSDIETINKSVKGYLLESMDIKDIIIDENSKSKFRKSTISDINIFNDQRNESEKNLEDVLFSISGHTSRIYNFSKLVYPMNYTTHRHCFEPSNIPFQTSILNFTTTLSSHLFGLLVEIPDRADTKITEYVTDSGSQLLKLTFTPSYLAYSHHQCFSNQVSFNQRLFDYCKLLNSLSYYYTLSKNNTIQIDPTTFDFYNFYIITTWNFVLSHSSKFSIKIEDWMIDTLIVQSLFLKNGIKIDFGLHNDSFQPLYIGEFFLVTLRWSLDLSDAMALPKYVISNGGDGSLQPSHFFETIYVHPLWKMANLNYRNRILQQKSLTIPDRLKCLFEPVNHLFTTSIISQFTYIKYQLCFQ</sequence>
<dbReference type="PANTHER" id="PTHR15976:SF16">
    <property type="entry name" value="ASTEROID DOMAIN-CONTAINING PROTEIN"/>
    <property type="match status" value="1"/>
</dbReference>
<reference evidence="3 4" key="1">
    <citation type="submission" date="2023-11" db="EMBL/GenBank/DDBJ databases">
        <title>Dfirmibasis_genome.</title>
        <authorList>
            <person name="Edelbroek B."/>
            <person name="Kjellin J."/>
            <person name="Jerlstrom-Hultqvist J."/>
            <person name="Soderbom F."/>
        </authorList>
    </citation>
    <scope>NUCLEOTIDE SEQUENCE [LARGE SCALE GENOMIC DNA]</scope>
    <source>
        <strain evidence="3 4">TNS-C-14</strain>
    </source>
</reference>
<accession>A0AAN7TRT8</accession>
<dbReference type="InterPro" id="IPR026784">
    <property type="entry name" value="Coact_PPARg"/>
</dbReference>
<dbReference type="EMBL" id="JAVFKY010000006">
    <property type="protein sequence ID" value="KAK5574497.1"/>
    <property type="molecule type" value="Genomic_DNA"/>
</dbReference>
<comment type="caution">
    <text evidence="3">The sequence shown here is derived from an EMBL/GenBank/DDBJ whole genome shotgun (WGS) entry which is preliminary data.</text>
</comment>
<dbReference type="GO" id="GO:0004518">
    <property type="term" value="F:nuclease activity"/>
    <property type="evidence" value="ECO:0007669"/>
    <property type="project" value="InterPro"/>
</dbReference>
<dbReference type="PANTHER" id="PTHR15976">
    <property type="entry name" value="CONSTITUTIVE COACTIVATOR OF PEROXISOME PROLIFERATOR-ACTIVATED RECEPTOR GAMMA"/>
    <property type="match status" value="1"/>
</dbReference>
<comment type="similarity">
    <text evidence="1">Belongs to the constitutive coactivator of PPAR-gamma family.</text>
</comment>
<organism evidence="3 4">
    <name type="scientific">Dictyostelium firmibasis</name>
    <dbReference type="NCBI Taxonomy" id="79012"/>
    <lineage>
        <taxon>Eukaryota</taxon>
        <taxon>Amoebozoa</taxon>
        <taxon>Evosea</taxon>
        <taxon>Eumycetozoa</taxon>
        <taxon>Dictyostelia</taxon>
        <taxon>Dictyosteliales</taxon>
        <taxon>Dictyosteliaceae</taxon>
        <taxon>Dictyostelium</taxon>
    </lineage>
</organism>
<evidence type="ECO:0000313" key="4">
    <source>
        <dbReference type="Proteomes" id="UP001344447"/>
    </source>
</evidence>
<name>A0AAN7TRT8_9MYCE</name>
<gene>
    <name evidence="3" type="ORF">RB653_009750</name>
</gene>
<dbReference type="GO" id="GO:0005634">
    <property type="term" value="C:nucleus"/>
    <property type="evidence" value="ECO:0007669"/>
    <property type="project" value="TreeGrafter"/>
</dbReference>
<evidence type="ECO:0000313" key="3">
    <source>
        <dbReference type="EMBL" id="KAK5574497.1"/>
    </source>
</evidence>
<evidence type="ECO:0000256" key="1">
    <source>
        <dbReference type="ARBA" id="ARBA00009495"/>
    </source>
</evidence>
<dbReference type="FunFam" id="3.40.50.1010:FF:000141">
    <property type="entry name" value="Uncharacterized protein"/>
    <property type="match status" value="1"/>
</dbReference>
<keyword evidence="4" id="KW-1185">Reference proteome</keyword>
<dbReference type="InterPro" id="IPR006086">
    <property type="entry name" value="XPG-I_dom"/>
</dbReference>
<proteinExistence type="inferred from homology"/>
<dbReference type="SUPFAM" id="SSF88723">
    <property type="entry name" value="PIN domain-like"/>
    <property type="match status" value="1"/>
</dbReference>
<protein>
    <recommendedName>
        <fullName evidence="2">XPG-I domain-containing protein</fullName>
    </recommendedName>
</protein>
<evidence type="ECO:0000259" key="2">
    <source>
        <dbReference type="Pfam" id="PF00867"/>
    </source>
</evidence>